<sequence>MHELITEKLRTAYDDTIGDVHRKLASELRDRDRNSIQLQNKYDELHELNHFSPVLGARIDPRLTSKTLNTRSVFNPLTWANSNDNGPITALQLWQEAGDCWCARPKPNSNIKAQLGVRMGQNINPHDFVVEHLPKYGAADISSAPKDLEFWIKTPSEEHARAVHEIVSFRMTRHKTDLCKTSPPSPDYVCIGTGTYLINGRNWVQRYRSFLQLEDLPMGSSKLVFRVTSTWGSKHTCLYRVRVTGEDVAVGLREGQRRHYYMGKHDR</sequence>
<name>A0A6A7BVP1_9PEZI</name>
<dbReference type="OrthoDB" id="342281at2759"/>
<dbReference type="Gene3D" id="2.60.120.260">
    <property type="entry name" value="Galactose-binding domain-like"/>
    <property type="match status" value="1"/>
</dbReference>
<gene>
    <name evidence="6" type="ORF">K470DRAFT_219432</name>
</gene>
<dbReference type="AlphaFoldDB" id="A0A6A7BVP1"/>
<feature type="domain" description="SUN" evidence="5">
    <location>
        <begin position="56"/>
        <end position="248"/>
    </location>
</feature>
<comment type="subcellular location">
    <subcellularLocation>
        <location evidence="1">Membrane</location>
    </subcellularLocation>
</comment>
<dbReference type="Proteomes" id="UP000799421">
    <property type="component" value="Unassembled WGS sequence"/>
</dbReference>
<evidence type="ECO:0000256" key="1">
    <source>
        <dbReference type="ARBA" id="ARBA00004370"/>
    </source>
</evidence>
<dbReference type="InterPro" id="IPR045119">
    <property type="entry name" value="SUN1-5"/>
</dbReference>
<protein>
    <recommendedName>
        <fullName evidence="5">SUN domain-containing protein</fullName>
    </recommendedName>
</protein>
<dbReference type="Pfam" id="PF07738">
    <property type="entry name" value="Sad1_UNC"/>
    <property type="match status" value="1"/>
</dbReference>
<dbReference type="InterPro" id="IPR012919">
    <property type="entry name" value="SUN_dom"/>
</dbReference>
<evidence type="ECO:0000256" key="4">
    <source>
        <dbReference type="ARBA" id="ARBA00023136"/>
    </source>
</evidence>
<dbReference type="PANTHER" id="PTHR12911">
    <property type="entry name" value="SAD1/UNC-84-LIKE PROTEIN-RELATED"/>
    <property type="match status" value="1"/>
</dbReference>
<evidence type="ECO:0000313" key="6">
    <source>
        <dbReference type="EMBL" id="KAF2859274.1"/>
    </source>
</evidence>
<evidence type="ECO:0000313" key="7">
    <source>
        <dbReference type="Proteomes" id="UP000799421"/>
    </source>
</evidence>
<evidence type="ECO:0000256" key="2">
    <source>
        <dbReference type="ARBA" id="ARBA00022692"/>
    </source>
</evidence>
<dbReference type="PROSITE" id="PS51469">
    <property type="entry name" value="SUN"/>
    <property type="match status" value="1"/>
</dbReference>
<keyword evidence="2" id="KW-0812">Transmembrane</keyword>
<keyword evidence="3" id="KW-1133">Transmembrane helix</keyword>
<dbReference type="PANTHER" id="PTHR12911:SF8">
    <property type="entry name" value="KLAROID PROTEIN-RELATED"/>
    <property type="match status" value="1"/>
</dbReference>
<accession>A0A6A7BVP1</accession>
<keyword evidence="7" id="KW-1185">Reference proteome</keyword>
<reference evidence="6" key="1">
    <citation type="journal article" date="2020" name="Stud. Mycol.">
        <title>101 Dothideomycetes genomes: a test case for predicting lifestyles and emergence of pathogens.</title>
        <authorList>
            <person name="Haridas S."/>
            <person name="Albert R."/>
            <person name="Binder M."/>
            <person name="Bloem J."/>
            <person name="Labutti K."/>
            <person name="Salamov A."/>
            <person name="Andreopoulos B."/>
            <person name="Baker S."/>
            <person name="Barry K."/>
            <person name="Bills G."/>
            <person name="Bluhm B."/>
            <person name="Cannon C."/>
            <person name="Castanera R."/>
            <person name="Culley D."/>
            <person name="Daum C."/>
            <person name="Ezra D."/>
            <person name="Gonzalez J."/>
            <person name="Henrissat B."/>
            <person name="Kuo A."/>
            <person name="Liang C."/>
            <person name="Lipzen A."/>
            <person name="Lutzoni F."/>
            <person name="Magnuson J."/>
            <person name="Mondo S."/>
            <person name="Nolan M."/>
            <person name="Ohm R."/>
            <person name="Pangilinan J."/>
            <person name="Park H.-J."/>
            <person name="Ramirez L."/>
            <person name="Alfaro M."/>
            <person name="Sun H."/>
            <person name="Tritt A."/>
            <person name="Yoshinaga Y."/>
            <person name="Zwiers L.-H."/>
            <person name="Turgeon B."/>
            <person name="Goodwin S."/>
            <person name="Spatafora J."/>
            <person name="Crous P."/>
            <person name="Grigoriev I."/>
        </authorList>
    </citation>
    <scope>NUCLEOTIDE SEQUENCE</scope>
    <source>
        <strain evidence="6">CBS 480.64</strain>
    </source>
</reference>
<evidence type="ECO:0000256" key="3">
    <source>
        <dbReference type="ARBA" id="ARBA00022989"/>
    </source>
</evidence>
<organism evidence="6 7">
    <name type="scientific">Piedraia hortae CBS 480.64</name>
    <dbReference type="NCBI Taxonomy" id="1314780"/>
    <lineage>
        <taxon>Eukaryota</taxon>
        <taxon>Fungi</taxon>
        <taxon>Dikarya</taxon>
        <taxon>Ascomycota</taxon>
        <taxon>Pezizomycotina</taxon>
        <taxon>Dothideomycetes</taxon>
        <taxon>Dothideomycetidae</taxon>
        <taxon>Capnodiales</taxon>
        <taxon>Piedraiaceae</taxon>
        <taxon>Piedraia</taxon>
    </lineage>
</organism>
<proteinExistence type="predicted"/>
<dbReference type="EMBL" id="MU005995">
    <property type="protein sequence ID" value="KAF2859274.1"/>
    <property type="molecule type" value="Genomic_DNA"/>
</dbReference>
<dbReference type="GO" id="GO:0043495">
    <property type="term" value="F:protein-membrane adaptor activity"/>
    <property type="evidence" value="ECO:0007669"/>
    <property type="project" value="TreeGrafter"/>
</dbReference>
<keyword evidence="4" id="KW-0472">Membrane</keyword>
<evidence type="ECO:0000259" key="5">
    <source>
        <dbReference type="PROSITE" id="PS51469"/>
    </source>
</evidence>
<dbReference type="GO" id="GO:0034993">
    <property type="term" value="C:meiotic nuclear membrane microtubule tethering complex"/>
    <property type="evidence" value="ECO:0007669"/>
    <property type="project" value="TreeGrafter"/>
</dbReference>